<proteinExistence type="inferred from homology"/>
<protein>
    <recommendedName>
        <fullName evidence="6">Large ribosomal subunit protein mL49</fullName>
    </recommendedName>
</protein>
<accession>A0A0L0FRV9</accession>
<dbReference type="GeneID" id="25909391"/>
<dbReference type="GO" id="GO:0005762">
    <property type="term" value="C:mitochondrial large ribosomal subunit"/>
    <property type="evidence" value="ECO:0007669"/>
    <property type="project" value="TreeGrafter"/>
</dbReference>
<sequence>MYRLMSRIVRVQGNYRAMCTQAEPATSTVSGWFPPKGLTGDTYGYIIGRSRTNNVPIYEKIKQGGKAITEIRHVRGNVPKAVAEMRKVLKSDADTAAKGKGEIIKISSTFETVVVHNMLCKDKLLNWAQTKGF</sequence>
<evidence type="ECO:0000256" key="1">
    <source>
        <dbReference type="ARBA" id="ARBA00004173"/>
    </source>
</evidence>
<dbReference type="Proteomes" id="UP000054560">
    <property type="component" value="Unassembled WGS sequence"/>
</dbReference>
<comment type="similarity">
    <text evidence="2">Belongs to the mitochondrion-specific ribosomal protein mL49 family.</text>
</comment>
<dbReference type="GO" id="GO:0003735">
    <property type="term" value="F:structural constituent of ribosome"/>
    <property type="evidence" value="ECO:0007669"/>
    <property type="project" value="InterPro"/>
</dbReference>
<keyword evidence="5" id="KW-0687">Ribonucleoprotein</keyword>
<evidence type="ECO:0000256" key="6">
    <source>
        <dbReference type="ARBA" id="ARBA00035191"/>
    </source>
</evidence>
<gene>
    <name evidence="7" type="ORF">SARC_08887</name>
</gene>
<evidence type="ECO:0000256" key="3">
    <source>
        <dbReference type="ARBA" id="ARBA00022980"/>
    </source>
</evidence>
<evidence type="ECO:0000313" key="7">
    <source>
        <dbReference type="EMBL" id="KNC78698.1"/>
    </source>
</evidence>
<dbReference type="Pfam" id="PF05046">
    <property type="entry name" value="Img2"/>
    <property type="match status" value="1"/>
</dbReference>
<reference evidence="7 8" key="1">
    <citation type="submission" date="2011-02" db="EMBL/GenBank/DDBJ databases">
        <title>The Genome Sequence of Sphaeroforma arctica JP610.</title>
        <authorList>
            <consortium name="The Broad Institute Genome Sequencing Platform"/>
            <person name="Russ C."/>
            <person name="Cuomo C."/>
            <person name="Young S.K."/>
            <person name="Zeng Q."/>
            <person name="Gargeya S."/>
            <person name="Alvarado L."/>
            <person name="Berlin A."/>
            <person name="Chapman S.B."/>
            <person name="Chen Z."/>
            <person name="Freedman E."/>
            <person name="Gellesch M."/>
            <person name="Goldberg J."/>
            <person name="Griggs A."/>
            <person name="Gujja S."/>
            <person name="Heilman E."/>
            <person name="Heiman D."/>
            <person name="Howarth C."/>
            <person name="Mehta T."/>
            <person name="Neiman D."/>
            <person name="Pearson M."/>
            <person name="Roberts A."/>
            <person name="Saif S."/>
            <person name="Shea T."/>
            <person name="Shenoy N."/>
            <person name="Sisk P."/>
            <person name="Stolte C."/>
            <person name="Sykes S."/>
            <person name="White J."/>
            <person name="Yandava C."/>
            <person name="Burger G."/>
            <person name="Gray M.W."/>
            <person name="Holland P.W.H."/>
            <person name="King N."/>
            <person name="Lang F.B.F."/>
            <person name="Roger A.J."/>
            <person name="Ruiz-Trillo I."/>
            <person name="Haas B."/>
            <person name="Nusbaum C."/>
            <person name="Birren B."/>
        </authorList>
    </citation>
    <scope>NUCLEOTIDE SEQUENCE [LARGE SCALE GENOMIC DNA]</scope>
    <source>
        <strain evidence="7 8">JP610</strain>
    </source>
</reference>
<comment type="subcellular location">
    <subcellularLocation>
        <location evidence="1">Mitochondrion</location>
    </subcellularLocation>
</comment>
<keyword evidence="3" id="KW-0689">Ribosomal protein</keyword>
<dbReference type="GO" id="GO:0006412">
    <property type="term" value="P:translation"/>
    <property type="evidence" value="ECO:0007669"/>
    <property type="project" value="InterPro"/>
</dbReference>
<organism evidence="7 8">
    <name type="scientific">Sphaeroforma arctica JP610</name>
    <dbReference type="NCBI Taxonomy" id="667725"/>
    <lineage>
        <taxon>Eukaryota</taxon>
        <taxon>Ichthyosporea</taxon>
        <taxon>Ichthyophonida</taxon>
        <taxon>Sphaeroforma</taxon>
    </lineage>
</organism>
<dbReference type="RefSeq" id="XP_014152600.1">
    <property type="nucleotide sequence ID" value="XM_014297125.1"/>
</dbReference>
<dbReference type="Gene3D" id="3.30.780.10">
    <property type="entry name" value="SUI1-like domain"/>
    <property type="match status" value="1"/>
</dbReference>
<dbReference type="AlphaFoldDB" id="A0A0L0FRV9"/>
<evidence type="ECO:0000313" key="8">
    <source>
        <dbReference type="Proteomes" id="UP000054560"/>
    </source>
</evidence>
<evidence type="ECO:0000256" key="5">
    <source>
        <dbReference type="ARBA" id="ARBA00023274"/>
    </source>
</evidence>
<keyword evidence="8" id="KW-1185">Reference proteome</keyword>
<evidence type="ECO:0000256" key="4">
    <source>
        <dbReference type="ARBA" id="ARBA00023128"/>
    </source>
</evidence>
<dbReference type="InterPro" id="IPR007740">
    <property type="entry name" value="Ribosomal_mL49"/>
</dbReference>
<name>A0A0L0FRV9_9EUKA</name>
<dbReference type="EMBL" id="KQ242440">
    <property type="protein sequence ID" value="KNC78698.1"/>
    <property type="molecule type" value="Genomic_DNA"/>
</dbReference>
<dbReference type="OrthoDB" id="19439at2759"/>
<dbReference type="PANTHER" id="PTHR13477:SF0">
    <property type="entry name" value="LARGE RIBOSOMAL SUBUNIT PROTEIN ML49"/>
    <property type="match status" value="1"/>
</dbReference>
<evidence type="ECO:0000256" key="2">
    <source>
        <dbReference type="ARBA" id="ARBA00005677"/>
    </source>
</evidence>
<dbReference type="PANTHER" id="PTHR13477">
    <property type="entry name" value="MITOCHONDRIAL 39S RIBOSOMAL PROTEIN L49"/>
    <property type="match status" value="1"/>
</dbReference>
<keyword evidence="4" id="KW-0496">Mitochondrion</keyword>